<dbReference type="EMBL" id="CAJPWZ010000335">
    <property type="protein sequence ID" value="CAG2190560.1"/>
    <property type="molecule type" value="Genomic_DNA"/>
</dbReference>
<feature type="compositionally biased region" description="Polar residues" evidence="1">
    <location>
        <begin position="110"/>
        <end position="125"/>
    </location>
</feature>
<evidence type="ECO:0000313" key="6">
    <source>
        <dbReference type="Proteomes" id="UP000683360"/>
    </source>
</evidence>
<evidence type="ECO:0000259" key="2">
    <source>
        <dbReference type="Pfam" id="PF06221"/>
    </source>
</evidence>
<proteinExistence type="predicted"/>
<dbReference type="PANTHER" id="PTHR12963">
    <property type="entry name" value="THYROID RECEPTOR INTERACTING PROTEIN RELATED"/>
    <property type="match status" value="1"/>
</dbReference>
<dbReference type="InterPro" id="IPR056993">
    <property type="entry name" value="TRIP4_3rd_dom"/>
</dbReference>
<name>A0A8S3Q7Y6_MYTED</name>
<reference evidence="5" key="1">
    <citation type="submission" date="2021-03" db="EMBL/GenBank/DDBJ databases">
        <authorList>
            <person name="Bekaert M."/>
        </authorList>
    </citation>
    <scope>NUCLEOTIDE SEQUENCE</scope>
</reference>
<dbReference type="InterPro" id="IPR015947">
    <property type="entry name" value="PUA-like_sf"/>
</dbReference>
<dbReference type="Pfam" id="PF06221">
    <property type="entry name" value="zf-C2HC5"/>
    <property type="match status" value="1"/>
</dbReference>
<dbReference type="Proteomes" id="UP000683360">
    <property type="component" value="Unassembled WGS sequence"/>
</dbReference>
<dbReference type="CDD" id="cd06554">
    <property type="entry name" value="ASCH_ASC-1_like"/>
    <property type="match status" value="1"/>
</dbReference>
<evidence type="ECO:0000313" key="5">
    <source>
        <dbReference type="EMBL" id="CAG2190560.1"/>
    </source>
</evidence>
<dbReference type="InterPro" id="IPR009349">
    <property type="entry name" value="TRIP4/RQT4_C2HC5_Znf"/>
</dbReference>
<dbReference type="GO" id="GO:0005634">
    <property type="term" value="C:nucleus"/>
    <property type="evidence" value="ECO:0007669"/>
    <property type="project" value="InterPro"/>
</dbReference>
<feature type="compositionally biased region" description="Basic and acidic residues" evidence="1">
    <location>
        <begin position="86"/>
        <end position="103"/>
    </location>
</feature>
<dbReference type="PANTHER" id="PTHR12963:SF4">
    <property type="entry name" value="ACTIVATING SIGNAL COINTEGRATOR 1"/>
    <property type="match status" value="1"/>
</dbReference>
<dbReference type="Pfam" id="PF23135">
    <property type="entry name" value="TRI4_N"/>
    <property type="match status" value="1"/>
</dbReference>
<sequence length="526" mass="60389">MATKIEDWMCEELEKLGIPASHENAHYILSIGSAEDLEEYMLELLDGSDPRVHKFIHELLIKWDPPEDGPEIIQVYRKPALGDEDGNSKKKTEKSNKHTDNQKKGLLNGATKSKSDSFPSAQLPSNDFKKKSKFVPLFSQEGQEKTVVKLQGRHACECQAAKHKLISNCTRCGRVVCEQEGSGPCLFCGHLVCTVEEQEVLSRGSKKSEQLRHRLMKDADRVQYVRDKKDFLPSSNSKINDGYQKALQHKDKLLDYDKTSARRTQVIDDESDYFATDSNRWLSNKERKNYGKREEELRSQRFASRKDRKITLDFAGRQVLEENNTVDMYNVNDEVVQEIQYGAKHKKPEFVHKEEDFDSITGIVNPNIKQHAPQFVDNKVSGKNSPANVVGPEKRNQYEYKTESCYRCQMMAIVLACINHGHYCWSKETVDVEQQYRYLLNDQKISFPTHYPVACLLGCVDLVDCLPQDEYRKKFPDGESISPYVFICENPQELVVKFPIKGKHKIYKLEGHIHQAAKKGLRSSSD</sequence>
<evidence type="ECO:0000259" key="4">
    <source>
        <dbReference type="Pfam" id="PF23135"/>
    </source>
</evidence>
<dbReference type="GO" id="GO:0072344">
    <property type="term" value="P:rescue of stalled ribosome"/>
    <property type="evidence" value="ECO:0007669"/>
    <property type="project" value="InterPro"/>
</dbReference>
<feature type="domain" description="Activating signal cointegrator 1 third" evidence="3">
    <location>
        <begin position="269"/>
        <end position="322"/>
    </location>
</feature>
<dbReference type="GO" id="GO:0008270">
    <property type="term" value="F:zinc ion binding"/>
    <property type="evidence" value="ECO:0007669"/>
    <property type="project" value="InterPro"/>
</dbReference>
<feature type="region of interest" description="Disordered" evidence="1">
    <location>
        <begin position="77"/>
        <end position="127"/>
    </location>
</feature>
<dbReference type="GO" id="GO:0180022">
    <property type="term" value="C:RQC-trigger complex"/>
    <property type="evidence" value="ECO:0007669"/>
    <property type="project" value="InterPro"/>
</dbReference>
<feature type="domain" description="TRIP4/RQT4 C2HC5-type zinc finger" evidence="2">
    <location>
        <begin position="154"/>
        <end position="199"/>
    </location>
</feature>
<protein>
    <submittedName>
        <fullName evidence="5">TRIP4</fullName>
    </submittedName>
</protein>
<gene>
    <name evidence="5" type="ORF">MEDL_5848</name>
</gene>
<dbReference type="AlphaFoldDB" id="A0A8S3Q7Y6"/>
<keyword evidence="6" id="KW-1185">Reference proteome</keyword>
<dbReference type="SUPFAM" id="SSF88697">
    <property type="entry name" value="PUA domain-like"/>
    <property type="match status" value="1"/>
</dbReference>
<feature type="domain" description="Activating signal cointegrator 1 N-terminal" evidence="4">
    <location>
        <begin position="7"/>
        <end position="63"/>
    </location>
</feature>
<accession>A0A8S3Q7Y6</accession>
<evidence type="ECO:0000256" key="1">
    <source>
        <dbReference type="SAM" id="MobiDB-lite"/>
    </source>
</evidence>
<organism evidence="5 6">
    <name type="scientific">Mytilus edulis</name>
    <name type="common">Blue mussel</name>
    <dbReference type="NCBI Taxonomy" id="6550"/>
    <lineage>
        <taxon>Eukaryota</taxon>
        <taxon>Metazoa</taxon>
        <taxon>Spiralia</taxon>
        <taxon>Lophotrochozoa</taxon>
        <taxon>Mollusca</taxon>
        <taxon>Bivalvia</taxon>
        <taxon>Autobranchia</taxon>
        <taxon>Pteriomorphia</taxon>
        <taxon>Mytilida</taxon>
        <taxon>Mytiloidea</taxon>
        <taxon>Mytilidae</taxon>
        <taxon>Mytilinae</taxon>
        <taxon>Mytilus</taxon>
    </lineage>
</organism>
<dbReference type="InterPro" id="IPR056994">
    <property type="entry name" value="TRI4_N"/>
</dbReference>
<dbReference type="Pfam" id="PF23134">
    <property type="entry name" value="TRIP4_3rd"/>
    <property type="match status" value="1"/>
</dbReference>
<dbReference type="InterPro" id="IPR039128">
    <property type="entry name" value="TRIP4-like"/>
</dbReference>
<evidence type="ECO:0000259" key="3">
    <source>
        <dbReference type="Pfam" id="PF23134"/>
    </source>
</evidence>
<dbReference type="OrthoDB" id="338816at2759"/>
<comment type="caution">
    <text evidence="5">The sequence shown here is derived from an EMBL/GenBank/DDBJ whole genome shotgun (WGS) entry which is preliminary data.</text>
</comment>